<dbReference type="GO" id="GO:0006777">
    <property type="term" value="P:Mo-molybdopterin cofactor biosynthetic process"/>
    <property type="evidence" value="ECO:0007669"/>
    <property type="project" value="UniProtKB-KW"/>
</dbReference>
<dbReference type="GO" id="GO:0005829">
    <property type="term" value="C:cytosol"/>
    <property type="evidence" value="ECO:0007669"/>
    <property type="project" value="TreeGrafter"/>
</dbReference>
<keyword evidence="2" id="KW-0501">Molybdenum cofactor biosynthesis</keyword>
<comment type="caution">
    <text evidence="4">The sequence shown here is derived from an EMBL/GenBank/DDBJ whole genome shotgun (WGS) entry which is preliminary data.</text>
</comment>
<dbReference type="PANTHER" id="PTHR10192:SF5">
    <property type="entry name" value="GEPHYRIN"/>
    <property type="match status" value="1"/>
</dbReference>
<dbReference type="EMBL" id="MLJW01000943">
    <property type="protein sequence ID" value="OIQ81294.1"/>
    <property type="molecule type" value="Genomic_DNA"/>
</dbReference>
<dbReference type="InterPro" id="IPR036425">
    <property type="entry name" value="MoaB/Mog-like_dom_sf"/>
</dbReference>
<dbReference type="Pfam" id="PF03454">
    <property type="entry name" value="MoeA_C"/>
    <property type="match status" value="1"/>
</dbReference>
<proteinExistence type="predicted"/>
<name>A0A1J5QCC4_9ZZZZ</name>
<keyword evidence="4" id="KW-0808">Transferase</keyword>
<gene>
    <name evidence="4" type="primary">moeA_17</name>
    <name evidence="4" type="ORF">GALL_369350</name>
</gene>
<dbReference type="Gene3D" id="3.90.105.10">
    <property type="entry name" value="Molybdopterin biosynthesis moea protein, domain 2"/>
    <property type="match status" value="1"/>
</dbReference>
<evidence type="ECO:0000256" key="1">
    <source>
        <dbReference type="ARBA" id="ARBA00005046"/>
    </source>
</evidence>
<feature type="domain" description="MoaB/Mog" evidence="3">
    <location>
        <begin position="179"/>
        <end position="328"/>
    </location>
</feature>
<dbReference type="PANTHER" id="PTHR10192">
    <property type="entry name" value="MOLYBDOPTERIN BIOSYNTHESIS PROTEIN"/>
    <property type="match status" value="1"/>
</dbReference>
<reference evidence="4" key="1">
    <citation type="submission" date="2016-10" db="EMBL/GenBank/DDBJ databases">
        <title>Sequence of Gallionella enrichment culture.</title>
        <authorList>
            <person name="Poehlein A."/>
            <person name="Muehling M."/>
            <person name="Daniel R."/>
        </authorList>
    </citation>
    <scope>NUCLEOTIDE SEQUENCE</scope>
</reference>
<dbReference type="NCBIfam" id="NF045515">
    <property type="entry name" value="Glp_gephyrin"/>
    <property type="match status" value="1"/>
</dbReference>
<dbReference type="GO" id="GO:0061599">
    <property type="term" value="F:molybdopterin molybdotransferase activity"/>
    <property type="evidence" value="ECO:0007669"/>
    <property type="project" value="UniProtKB-EC"/>
</dbReference>
<dbReference type="InterPro" id="IPR038987">
    <property type="entry name" value="MoeA-like"/>
</dbReference>
<dbReference type="UniPathway" id="UPA00344"/>
<dbReference type="AlphaFoldDB" id="A0A1J5QCC4"/>
<dbReference type="Gene3D" id="2.40.340.10">
    <property type="entry name" value="MoeA, C-terminal, domain IV"/>
    <property type="match status" value="1"/>
</dbReference>
<dbReference type="Gene3D" id="2.170.190.11">
    <property type="entry name" value="Molybdopterin biosynthesis moea protein, domain 3"/>
    <property type="match status" value="1"/>
</dbReference>
<dbReference type="Pfam" id="PF00994">
    <property type="entry name" value="MoCF_biosynth"/>
    <property type="match status" value="1"/>
</dbReference>
<protein>
    <submittedName>
        <fullName evidence="4">Molybdopterin molybdenumtransferase</fullName>
        <ecNumber evidence="4">2.10.1.1</ecNumber>
    </submittedName>
</protein>
<dbReference type="CDD" id="cd00887">
    <property type="entry name" value="MoeA"/>
    <property type="match status" value="1"/>
</dbReference>
<dbReference type="Gene3D" id="3.40.980.10">
    <property type="entry name" value="MoaB/Mog-like domain"/>
    <property type="match status" value="1"/>
</dbReference>
<dbReference type="InterPro" id="IPR036688">
    <property type="entry name" value="MoeA_C_domain_IV_sf"/>
</dbReference>
<dbReference type="SMART" id="SM00852">
    <property type="entry name" value="MoCF_biosynth"/>
    <property type="match status" value="1"/>
</dbReference>
<accession>A0A1J5QCC4</accession>
<dbReference type="EC" id="2.10.1.1" evidence="4"/>
<dbReference type="InterPro" id="IPR005110">
    <property type="entry name" value="MoeA_linker/N"/>
</dbReference>
<dbReference type="Pfam" id="PF03453">
    <property type="entry name" value="MoeA_N"/>
    <property type="match status" value="1"/>
</dbReference>
<evidence type="ECO:0000259" key="3">
    <source>
        <dbReference type="SMART" id="SM00852"/>
    </source>
</evidence>
<sequence length="415" mass="42012">MRSVQEQLAAVLAVATPVAPLDVVLADAAGCVLAADVTVATDIPVATVSAVDGYAVLADDTARATAEDPVLLPVAHDVLAGASRPLRLAPGQSIRIASGGVLPLGADTVIPAAETDRGEVRVAVVAPAEPGAHLRGVGSDAGVGDVALAAGTRMGARQIALAAALGRGRVRVHPAPRVVVIAVGDELVVPSDPLREGALHDANSHALTSAIADVGAAAVRVGVVSDDRASLRECLQDQLVRADVIVLTGGLSEYARDTVKDVLGPLGTVRFDHVAMTPGGRQGFGTVHGDVRAGDDDDSPGVPIFALPGHPVAAQISFEVFVRPALRAMAGQIELYRPSVAAQSTVGWTSPAGVRQFVPSILVGSPADGYLVTPVGDPGALSLSALAQANALAVIPERDVIVQPGQRVHCLVLDG</sequence>
<evidence type="ECO:0000313" key="4">
    <source>
        <dbReference type="EMBL" id="OIQ81294.1"/>
    </source>
</evidence>
<evidence type="ECO:0000256" key="2">
    <source>
        <dbReference type="ARBA" id="ARBA00023150"/>
    </source>
</evidence>
<dbReference type="SUPFAM" id="SSF63867">
    <property type="entry name" value="MoeA C-terminal domain-like"/>
    <property type="match status" value="1"/>
</dbReference>
<dbReference type="InterPro" id="IPR001453">
    <property type="entry name" value="MoaB/Mog_dom"/>
</dbReference>
<comment type="pathway">
    <text evidence="1">Cofactor biosynthesis; molybdopterin biosynthesis.</text>
</comment>
<dbReference type="InterPro" id="IPR005111">
    <property type="entry name" value="MoeA_C_domain_IV"/>
</dbReference>
<dbReference type="SUPFAM" id="SSF53218">
    <property type="entry name" value="Molybdenum cofactor biosynthesis proteins"/>
    <property type="match status" value="1"/>
</dbReference>
<dbReference type="SUPFAM" id="SSF63882">
    <property type="entry name" value="MoeA N-terminal region -like"/>
    <property type="match status" value="1"/>
</dbReference>
<organism evidence="4">
    <name type="scientific">mine drainage metagenome</name>
    <dbReference type="NCBI Taxonomy" id="410659"/>
    <lineage>
        <taxon>unclassified sequences</taxon>
        <taxon>metagenomes</taxon>
        <taxon>ecological metagenomes</taxon>
    </lineage>
</organism>
<dbReference type="NCBIfam" id="TIGR00177">
    <property type="entry name" value="molyb_syn"/>
    <property type="match status" value="1"/>
</dbReference>
<dbReference type="InterPro" id="IPR036135">
    <property type="entry name" value="MoeA_linker/N_sf"/>
</dbReference>